<protein>
    <submittedName>
        <fullName evidence="3">Uncharacterized protein</fullName>
    </submittedName>
</protein>
<dbReference type="EMBL" id="JACHGT010000005">
    <property type="protein sequence ID" value="MBB6034990.1"/>
    <property type="molecule type" value="Genomic_DNA"/>
</dbReference>
<evidence type="ECO:0000256" key="1">
    <source>
        <dbReference type="SAM" id="MobiDB-lite"/>
    </source>
</evidence>
<accession>A0A841FSN3</accession>
<evidence type="ECO:0000313" key="4">
    <source>
        <dbReference type="Proteomes" id="UP000548476"/>
    </source>
</evidence>
<evidence type="ECO:0000313" key="3">
    <source>
        <dbReference type="EMBL" id="MBB6034990.1"/>
    </source>
</evidence>
<dbReference type="AlphaFoldDB" id="A0A841FSN3"/>
<evidence type="ECO:0000256" key="2">
    <source>
        <dbReference type="SAM" id="Phobius"/>
    </source>
</evidence>
<sequence length="185" mass="19706">MPSKPAAPLPVTFDVPARHRFRRAVATWIFAVLGLAWIALAAVAVFAGIGPDPLSLLPAAGLLFVTVGAALVVPRLRPARVSPLRVEAARLVAETPRGTRKFPARKVTAALTREGADLVLTLDDTERRRPTRPVRVVLARHDTTDPAELARLTALARVLAGSPDQRTRRTAEALSGEAPAVTLAT</sequence>
<keyword evidence="4" id="KW-1185">Reference proteome</keyword>
<keyword evidence="2" id="KW-1133">Transmembrane helix</keyword>
<comment type="caution">
    <text evidence="3">The sequence shown here is derived from an EMBL/GenBank/DDBJ whole genome shotgun (WGS) entry which is preliminary data.</text>
</comment>
<feature type="transmembrane region" description="Helical" evidence="2">
    <location>
        <begin position="28"/>
        <end position="49"/>
    </location>
</feature>
<keyword evidence="2" id="KW-0812">Transmembrane</keyword>
<name>A0A841FSN3_9ACTN</name>
<proteinExistence type="predicted"/>
<feature type="region of interest" description="Disordered" evidence="1">
    <location>
        <begin position="163"/>
        <end position="185"/>
    </location>
</feature>
<gene>
    <name evidence="3" type="ORF">HNR73_002844</name>
</gene>
<organism evidence="3 4">
    <name type="scientific">Phytomonospora endophytica</name>
    <dbReference type="NCBI Taxonomy" id="714109"/>
    <lineage>
        <taxon>Bacteria</taxon>
        <taxon>Bacillati</taxon>
        <taxon>Actinomycetota</taxon>
        <taxon>Actinomycetes</taxon>
        <taxon>Micromonosporales</taxon>
        <taxon>Micromonosporaceae</taxon>
        <taxon>Phytomonospora</taxon>
    </lineage>
</organism>
<feature type="transmembrane region" description="Helical" evidence="2">
    <location>
        <begin position="55"/>
        <end position="73"/>
    </location>
</feature>
<keyword evidence="2" id="KW-0472">Membrane</keyword>
<reference evidence="3 4" key="1">
    <citation type="submission" date="2020-08" db="EMBL/GenBank/DDBJ databases">
        <title>Genomic Encyclopedia of Type Strains, Phase IV (KMG-IV): sequencing the most valuable type-strain genomes for metagenomic binning, comparative biology and taxonomic classification.</title>
        <authorList>
            <person name="Goeker M."/>
        </authorList>
    </citation>
    <scope>NUCLEOTIDE SEQUENCE [LARGE SCALE GENOMIC DNA]</scope>
    <source>
        <strain evidence="3 4">YIM 65646</strain>
    </source>
</reference>
<dbReference type="Proteomes" id="UP000548476">
    <property type="component" value="Unassembled WGS sequence"/>
</dbReference>
<dbReference type="RefSeq" id="WP_184787836.1">
    <property type="nucleotide sequence ID" value="NZ_BONT01000112.1"/>
</dbReference>